<dbReference type="GO" id="GO:0000398">
    <property type="term" value="P:mRNA splicing, via spliceosome"/>
    <property type="evidence" value="ECO:0007669"/>
    <property type="project" value="TreeGrafter"/>
</dbReference>
<accession>A0A937W242</accession>
<dbReference type="InterPro" id="IPR049052">
    <property type="entry name" value="nSTAND1"/>
</dbReference>
<dbReference type="PROSITE" id="PS00678">
    <property type="entry name" value="WD_REPEATS_1"/>
    <property type="match status" value="3"/>
</dbReference>
<dbReference type="PANTHER" id="PTHR19846">
    <property type="entry name" value="WD40 REPEAT PROTEIN"/>
    <property type="match status" value="1"/>
</dbReference>
<dbReference type="Pfam" id="PF20703">
    <property type="entry name" value="nSTAND1"/>
    <property type="match status" value="1"/>
</dbReference>
<dbReference type="Proteomes" id="UP000712673">
    <property type="component" value="Unassembled WGS sequence"/>
</dbReference>
<dbReference type="InterPro" id="IPR020472">
    <property type="entry name" value="WD40_PAC1"/>
</dbReference>
<dbReference type="AlphaFoldDB" id="A0A937W242"/>
<proteinExistence type="predicted"/>
<dbReference type="CDD" id="cd00200">
    <property type="entry name" value="WD40"/>
    <property type="match status" value="1"/>
</dbReference>
<evidence type="ECO:0000259" key="4">
    <source>
        <dbReference type="Pfam" id="PF20703"/>
    </source>
</evidence>
<feature type="repeat" description="WD" evidence="3">
    <location>
        <begin position="788"/>
        <end position="829"/>
    </location>
</feature>
<feature type="repeat" description="WD" evidence="3">
    <location>
        <begin position="928"/>
        <end position="962"/>
    </location>
</feature>
<name>A0A937W242_UNCTE</name>
<dbReference type="SMART" id="SM00320">
    <property type="entry name" value="WD40"/>
    <property type="match status" value="11"/>
</dbReference>
<feature type="repeat" description="WD" evidence="3">
    <location>
        <begin position="871"/>
        <end position="912"/>
    </location>
</feature>
<dbReference type="InterPro" id="IPR001680">
    <property type="entry name" value="WD40_rpt"/>
</dbReference>
<dbReference type="InterPro" id="IPR019775">
    <property type="entry name" value="WD40_repeat_CS"/>
</dbReference>
<protein>
    <recommendedName>
        <fullName evidence="4">Novel STAND NTPase 1 domain-containing protein</fullName>
    </recommendedName>
</protein>
<dbReference type="InterPro" id="IPR015943">
    <property type="entry name" value="WD40/YVTN_repeat-like_dom_sf"/>
</dbReference>
<evidence type="ECO:0000256" key="3">
    <source>
        <dbReference type="PROSITE-ProRule" id="PRU00221"/>
    </source>
</evidence>
<feature type="non-terminal residue" evidence="5">
    <location>
        <position position="1008"/>
    </location>
</feature>
<comment type="caution">
    <text evidence="5">The sequence shown here is derived from an EMBL/GenBank/DDBJ whole genome shotgun (WGS) entry which is preliminary data.</text>
</comment>
<evidence type="ECO:0000313" key="5">
    <source>
        <dbReference type="EMBL" id="MBM3225441.1"/>
    </source>
</evidence>
<keyword evidence="2" id="KW-0677">Repeat</keyword>
<sequence length="1008" mass="108827">MVKAALVPRLMKPQRISGAAFLRRVVFRPGDHPKDVILGLAEALTRGASAGGVGLPELLGPGQDASTLAAHVRTVVDTPGYVFAGALGRVTQEERQHGRVLAFEEAKLILVIDQLEELFTLPSISGEDRQRLLRLLAGLARSGAVWVVATLRTDFWHRAADMPDLMALAQGYGRLDIAAPAPAELAEMIRKPAQAAGLSFESHPETGIGLDAVLAEHAAAEPGVLPLLSFTLDELYRRDVTTGHGRVLTYATYEALGGLEGAIATRADQTVASLAPAAQTALPRVLRTLATVSTGADHAAVARAAPLDSFPPGSDARTVVEALTAARLLVAASAGTTPTVRFAHEALLSRWQRARDQLTTDRRDIETRALVEQQRIRWQQASGRTQRQLLLRGPDLANAVDLDRRWADELAADTRIFIQASRRRARRRRQVEVGASIVFGLIAAVAVYAQQQARVQRARAESATQEATVQAQEAQHRLRRLYVEQGRQEWLQGHPMRAVAYLSEAYQMGEAGPPFLFLLKQAMRTLDAQRAVLKHHQRPVVAVAFSPDGQHLTTASRDGIAQAWEATSGQRLAPLGSQVFVRAAVRRVVLSPDGQHLATVSDDEKARVWNGTILSHTILEGHRWPVEVMALSPDGQRLATAGGGAGQVWETASGQHLATLEDHQVHVRMMTFTPDGQRLATVSRFGTTKVWDALSGRLLATLVGSPPWVPVGAMAFSPDGQRLATGSGDGTARVWETPKDQPLATLEGHRGAVVAVAFSPDGQRLATGSRDGTARVWDAPEGWLLATFEGHRGAVEAVAFSPDGQHLATGSEDQTARVWEVPRGRLLAPLESHEGSVKGGVFSPDGQRRATVLANGTVWLWDVTNERFLDLKEHPGSVVAVTFSPDSQRLATTHKDGAVSVWEAMSGQFLGVAMPDSQTSWLKWAEPVKAVAFSPDGQRLATAGEDQMVRLWEATRRRPLSTLTLLTTLPGHRGAVEAVAFSPDGQHLATAGEDQTVRLWEVTSGQPL</sequence>
<feature type="repeat" description="WD" evidence="3">
    <location>
        <begin position="711"/>
        <end position="745"/>
    </location>
</feature>
<dbReference type="PROSITE" id="PS50294">
    <property type="entry name" value="WD_REPEATS_REGION"/>
    <property type="match status" value="8"/>
</dbReference>
<feature type="repeat" description="WD" evidence="3">
    <location>
        <begin position="969"/>
        <end position="1008"/>
    </location>
</feature>
<dbReference type="Pfam" id="PF00400">
    <property type="entry name" value="WD40"/>
    <property type="match status" value="11"/>
</dbReference>
<reference evidence="5" key="1">
    <citation type="submission" date="2019-03" db="EMBL/GenBank/DDBJ databases">
        <title>Lake Tanganyika Metagenome-Assembled Genomes (MAGs).</title>
        <authorList>
            <person name="Tran P."/>
        </authorList>
    </citation>
    <scope>NUCLEOTIDE SEQUENCE</scope>
    <source>
        <strain evidence="5">K_DeepCast_65m_m2_066</strain>
    </source>
</reference>
<dbReference type="PANTHER" id="PTHR19846:SF0">
    <property type="entry name" value="PRE-MRNA PROCESSING FACTOR 4"/>
    <property type="match status" value="1"/>
</dbReference>
<dbReference type="PROSITE" id="PS50082">
    <property type="entry name" value="WD_REPEATS_2"/>
    <property type="match status" value="10"/>
</dbReference>
<dbReference type="GO" id="GO:0017070">
    <property type="term" value="F:U6 snRNA binding"/>
    <property type="evidence" value="ECO:0007669"/>
    <property type="project" value="TreeGrafter"/>
</dbReference>
<gene>
    <name evidence="5" type="ORF">FJZ47_16790</name>
</gene>
<keyword evidence="1 3" id="KW-0853">WD repeat</keyword>
<feature type="domain" description="Novel STAND NTPase 1" evidence="4">
    <location>
        <begin position="1"/>
        <end position="382"/>
    </location>
</feature>
<feature type="repeat" description="WD" evidence="3">
    <location>
        <begin position="660"/>
        <end position="701"/>
    </location>
</feature>
<evidence type="ECO:0000256" key="1">
    <source>
        <dbReference type="ARBA" id="ARBA00022574"/>
    </source>
</evidence>
<dbReference type="GO" id="GO:0030621">
    <property type="term" value="F:U4 snRNA binding"/>
    <property type="evidence" value="ECO:0007669"/>
    <property type="project" value="TreeGrafter"/>
</dbReference>
<feature type="repeat" description="WD" evidence="3">
    <location>
        <begin position="830"/>
        <end position="871"/>
    </location>
</feature>
<dbReference type="PRINTS" id="PR00320">
    <property type="entry name" value="GPROTEINBRPT"/>
</dbReference>
<feature type="repeat" description="WD" evidence="3">
    <location>
        <begin position="533"/>
        <end position="574"/>
    </location>
</feature>
<feature type="repeat" description="WD" evidence="3">
    <location>
        <begin position="746"/>
        <end position="787"/>
    </location>
</feature>
<evidence type="ECO:0000313" key="6">
    <source>
        <dbReference type="Proteomes" id="UP000712673"/>
    </source>
</evidence>
<dbReference type="EMBL" id="VGLS01000576">
    <property type="protein sequence ID" value="MBM3225441.1"/>
    <property type="molecule type" value="Genomic_DNA"/>
</dbReference>
<dbReference type="Gene3D" id="2.130.10.10">
    <property type="entry name" value="YVTN repeat-like/Quinoprotein amine dehydrogenase"/>
    <property type="match status" value="5"/>
</dbReference>
<evidence type="ECO:0000256" key="2">
    <source>
        <dbReference type="ARBA" id="ARBA00022737"/>
    </source>
</evidence>
<dbReference type="SUPFAM" id="SSF50998">
    <property type="entry name" value="Quinoprotein alcohol dehydrogenase-like"/>
    <property type="match status" value="1"/>
</dbReference>
<organism evidence="5 6">
    <name type="scientific">Tectimicrobiota bacterium</name>
    <dbReference type="NCBI Taxonomy" id="2528274"/>
    <lineage>
        <taxon>Bacteria</taxon>
        <taxon>Pseudomonadati</taxon>
        <taxon>Nitrospinota/Tectimicrobiota group</taxon>
        <taxon>Candidatus Tectimicrobiota</taxon>
    </lineage>
</organism>
<feature type="repeat" description="WD" evidence="3">
    <location>
        <begin position="585"/>
        <end position="610"/>
    </location>
</feature>
<dbReference type="InterPro" id="IPR011047">
    <property type="entry name" value="Quinoprotein_ADH-like_sf"/>
</dbReference>